<dbReference type="Pfam" id="PF13749">
    <property type="entry name" value="HATPase_c_4"/>
    <property type="match status" value="1"/>
</dbReference>
<proteinExistence type="predicted"/>
<dbReference type="Gene3D" id="3.30.565.60">
    <property type="match status" value="1"/>
</dbReference>
<gene>
    <name evidence="2" type="ORF">J122_2183</name>
</gene>
<evidence type="ECO:0000313" key="3">
    <source>
        <dbReference type="Proteomes" id="UP000070282"/>
    </source>
</evidence>
<dbReference type="Pfam" id="PF04326">
    <property type="entry name" value="SLFN_AlbA_2"/>
    <property type="match status" value="1"/>
</dbReference>
<dbReference type="PANTHER" id="PTHR30595">
    <property type="entry name" value="GLPR-RELATED TRANSCRIPTIONAL REPRESSOR"/>
    <property type="match status" value="1"/>
</dbReference>
<dbReference type="InterPro" id="IPR038475">
    <property type="entry name" value="RecG_C_sf"/>
</dbReference>
<reference evidence="3" key="1">
    <citation type="submission" date="2015-12" db="EMBL/GenBank/DDBJ databases">
        <authorList>
            <person name="Lima A."/>
            <person name="Farahani Zayas N."/>
            <person name="Castro Da Silva M.A."/>
            <person name="Cabral A."/>
            <person name="Pessatti M.L."/>
        </authorList>
    </citation>
    <scope>NUCLEOTIDE SEQUENCE [LARGE SCALE GENOMIC DNA]</scope>
    <source>
        <strain evidence="3">LAMA 842</strain>
    </source>
</reference>
<feature type="domain" description="Schlafen AlbA-2" evidence="1">
    <location>
        <begin position="18"/>
        <end position="144"/>
    </location>
</feature>
<dbReference type="PANTHER" id="PTHR30595:SF6">
    <property type="entry name" value="SCHLAFEN ALBA-2 DOMAIN-CONTAINING PROTEIN"/>
    <property type="match status" value="1"/>
</dbReference>
<keyword evidence="2" id="KW-0067">ATP-binding</keyword>
<accession>A0A137SAZ2</accession>
<protein>
    <submittedName>
        <fullName evidence="2">ATP-dependent DNA helicase</fullName>
    </submittedName>
</protein>
<dbReference type="PATRIC" id="fig|1306954.6.peg.463"/>
<name>A0A137SAZ2_9GAMM</name>
<keyword evidence="3" id="KW-1185">Reference proteome</keyword>
<dbReference type="EMBL" id="LOCO01000010">
    <property type="protein sequence ID" value="KXO09612.1"/>
    <property type="molecule type" value="Genomic_DNA"/>
</dbReference>
<keyword evidence="2" id="KW-0547">Nucleotide-binding</keyword>
<dbReference type="InterPro" id="IPR007421">
    <property type="entry name" value="Schlafen_AlbA_2_dom"/>
</dbReference>
<dbReference type="Proteomes" id="UP000070282">
    <property type="component" value="Unassembled WGS sequence"/>
</dbReference>
<dbReference type="RefSeq" id="WP_061332252.1">
    <property type="nucleotide sequence ID" value="NZ_LOCO01000010.1"/>
</dbReference>
<organism evidence="2 3">
    <name type="scientific">Marinobacter excellens LAMA 842</name>
    <dbReference type="NCBI Taxonomy" id="1306954"/>
    <lineage>
        <taxon>Bacteria</taxon>
        <taxon>Pseudomonadati</taxon>
        <taxon>Pseudomonadota</taxon>
        <taxon>Gammaproteobacteria</taxon>
        <taxon>Pseudomonadales</taxon>
        <taxon>Marinobacteraceae</taxon>
        <taxon>Marinobacter</taxon>
    </lineage>
</organism>
<dbReference type="Gene3D" id="3.30.950.30">
    <property type="entry name" value="Schlafen, AAA domain"/>
    <property type="match status" value="1"/>
</dbReference>
<evidence type="ECO:0000313" key="2">
    <source>
        <dbReference type="EMBL" id="KXO09612.1"/>
    </source>
</evidence>
<evidence type="ECO:0000259" key="1">
    <source>
        <dbReference type="Pfam" id="PF04326"/>
    </source>
</evidence>
<dbReference type="InterPro" id="IPR038461">
    <property type="entry name" value="Schlafen_AlbA_2_dom_sf"/>
</dbReference>
<keyword evidence="2" id="KW-0378">Hydrolase</keyword>
<keyword evidence="2" id="KW-0347">Helicase</keyword>
<dbReference type="AlphaFoldDB" id="A0A137SAZ2"/>
<dbReference type="GO" id="GO:0004386">
    <property type="term" value="F:helicase activity"/>
    <property type="evidence" value="ECO:0007669"/>
    <property type="project" value="UniProtKB-KW"/>
</dbReference>
<comment type="caution">
    <text evidence="2">The sequence shown here is derived from an EMBL/GenBank/DDBJ whole genome shotgun (WGS) entry which is preliminary data.</text>
</comment>
<sequence>MDREKLVKDLLYQIRLGEDSGYEFKRVEIRGNKIKGPGQKDLADEMAAFANQKGGYLILGVDDKTRQITGIPADMLEAVQKRVKDAAIDNVEPPLPIATRLLELPDEHGDMKNILHVDIEKSLFVHSSNGRYFHRVAESKQPMKQEYLARLMMQRSQSRLIWLDERPVPGTRYEDLDPSLYRKFLREEGQPERTQLRKLRMLVDDDEGNEKLSVSGVLLGTPSPVNWLPNAYIQAVCYAGDDRDADQQTDAMDFTGPLDQQISGALAFVEKNQRVAARKLLGREDIPQYSLTAIFEALVNAVAHRDYDIYGAHIRLHMFADRLVICSPGALVNTMEVDELMARQASRNQLITSLLARCPYEHATINRSRMMDKRGEGVPVILNESEKLSGKRPEYKMVGEELQLTIYAAKKEPYRP</sequence>